<evidence type="ECO:0000256" key="2">
    <source>
        <dbReference type="ARBA" id="ARBA00015132"/>
    </source>
</evidence>
<dbReference type="PANTHER" id="PTHR43750:SF3">
    <property type="entry name" value="UDP-GLUCOSE 6-DEHYDROGENASE TUAD"/>
    <property type="match status" value="1"/>
</dbReference>
<dbReference type="Gene3D" id="1.20.5.100">
    <property type="entry name" value="Cytochrome c1, transmembrane anchor, C-terminal"/>
    <property type="match status" value="1"/>
</dbReference>
<evidence type="ECO:0000256" key="3">
    <source>
        <dbReference type="PIRNR" id="PIRNR000124"/>
    </source>
</evidence>
<dbReference type="SUPFAM" id="SSF51735">
    <property type="entry name" value="NAD(P)-binding Rossmann-fold domains"/>
    <property type="match status" value="2"/>
</dbReference>
<dbReference type="InterPro" id="IPR036291">
    <property type="entry name" value="NAD(P)-bd_dom_sf"/>
</dbReference>
<name>A0A7C0Y556_DESA2</name>
<dbReference type="Proteomes" id="UP000886289">
    <property type="component" value="Unassembled WGS sequence"/>
</dbReference>
<dbReference type="InterPro" id="IPR014026">
    <property type="entry name" value="UDP-Glc/GDP-Man_DH_dimer"/>
</dbReference>
<feature type="domain" description="UDP-glucose/GDP-mannose dehydrogenase N-terminal" evidence="5">
    <location>
        <begin position="38"/>
        <end position="171"/>
    </location>
</feature>
<reference evidence="6" key="1">
    <citation type="journal article" date="2020" name="mSystems">
        <title>Genome- and Community-Level Interaction Insights into Carbon Utilization and Element Cycling Functions of Hydrothermarchaeota in Hydrothermal Sediment.</title>
        <authorList>
            <person name="Zhou Z."/>
            <person name="Liu Y."/>
            <person name="Xu W."/>
            <person name="Pan J."/>
            <person name="Luo Z.H."/>
            <person name="Li M."/>
        </authorList>
    </citation>
    <scope>NUCLEOTIDE SEQUENCE [LARGE SCALE GENOMIC DNA]</scope>
    <source>
        <strain evidence="6">HyVt-233</strain>
    </source>
</reference>
<dbReference type="EMBL" id="DRBS01000269">
    <property type="protein sequence ID" value="HDD44641.1"/>
    <property type="molecule type" value="Genomic_DNA"/>
</dbReference>
<dbReference type="GO" id="GO:0051287">
    <property type="term" value="F:NAD binding"/>
    <property type="evidence" value="ECO:0007669"/>
    <property type="project" value="InterPro"/>
</dbReference>
<evidence type="ECO:0000313" key="6">
    <source>
        <dbReference type="EMBL" id="HDD44641.1"/>
    </source>
</evidence>
<comment type="caution">
    <text evidence="6">The sequence shown here is derived from an EMBL/GenBank/DDBJ whole genome shotgun (WGS) entry which is preliminary data.</text>
</comment>
<dbReference type="InterPro" id="IPR001732">
    <property type="entry name" value="UDP-Glc/GDP-Man_DH_N"/>
</dbReference>
<gene>
    <name evidence="6" type="ORF">ENG63_07270</name>
</gene>
<dbReference type="Gene3D" id="3.90.25.10">
    <property type="entry name" value="UDP-galactose 4-epimerase, domain 1"/>
    <property type="match status" value="1"/>
</dbReference>
<accession>A0A7C0Y556</accession>
<dbReference type="PIRSF" id="PIRSF000124">
    <property type="entry name" value="UDPglc_GDPman_dh"/>
    <property type="match status" value="1"/>
</dbReference>
<dbReference type="Pfam" id="PF00984">
    <property type="entry name" value="UDPG_MGDP_dh"/>
    <property type="match status" value="1"/>
</dbReference>
<protein>
    <recommendedName>
        <fullName evidence="2">UDP-glucose 6-dehydrogenase</fullName>
    </recommendedName>
</protein>
<dbReference type="PANTHER" id="PTHR43750">
    <property type="entry name" value="UDP-GLUCOSE 6-DEHYDROGENASE TUAD"/>
    <property type="match status" value="1"/>
</dbReference>
<dbReference type="Pfam" id="PF03721">
    <property type="entry name" value="UDPG_MGDP_dh_N"/>
    <property type="match status" value="1"/>
</dbReference>
<dbReference type="AlphaFoldDB" id="A0A7C0Y556"/>
<dbReference type="InterPro" id="IPR008927">
    <property type="entry name" value="6-PGluconate_DH-like_C_sf"/>
</dbReference>
<dbReference type="NCBIfam" id="TIGR03026">
    <property type="entry name" value="NDP-sugDHase"/>
    <property type="match status" value="1"/>
</dbReference>
<sequence>MKISIIGSGWVGTAIGRGFSELGNDVIFHDIIDKDLPNFTKDINHAVENSDVSFICVPTPTNDNGEIDLNYVKEASKNIGEALTNKNGYHLVVVKSTVVPGTTEKVVIPIIEKYSGKSAREEEIGVCMNPEFLTEISGTWSTDEGMKKDFFTEDRIVIGEYDKKSGDILEEFYKPLNKPIFRVGIRTAELIKYASNCMLATKISYWNEIFLICKELGIDSQIVADVVGLDPRIGKYGTVHGKAFGGKCLPKDPPRRRPDITKAKTLLDWKPKIRLEDGLKRMIERFKEKEGG</sequence>
<dbReference type="GO" id="GO:0016628">
    <property type="term" value="F:oxidoreductase activity, acting on the CH-CH group of donors, NAD or NADP as acceptor"/>
    <property type="evidence" value="ECO:0007669"/>
    <property type="project" value="InterPro"/>
</dbReference>
<evidence type="ECO:0000256" key="1">
    <source>
        <dbReference type="ARBA" id="ARBA00006601"/>
    </source>
</evidence>
<feature type="domain" description="UDP-glucose/GDP-mannose dehydrogenase dimerisation" evidence="4">
    <location>
        <begin position="186"/>
        <end position="253"/>
    </location>
</feature>
<evidence type="ECO:0000259" key="4">
    <source>
        <dbReference type="Pfam" id="PF00984"/>
    </source>
</evidence>
<dbReference type="InterPro" id="IPR017476">
    <property type="entry name" value="UDP-Glc/GDP-Man"/>
</dbReference>
<dbReference type="SUPFAM" id="SSF48179">
    <property type="entry name" value="6-phosphogluconate dehydrogenase C-terminal domain-like"/>
    <property type="match status" value="1"/>
</dbReference>
<dbReference type="PIRSF" id="PIRSF500136">
    <property type="entry name" value="UDP_ManNAc_DH"/>
    <property type="match status" value="1"/>
</dbReference>
<dbReference type="Gene3D" id="3.40.50.720">
    <property type="entry name" value="NAD(P)-binding Rossmann-like Domain"/>
    <property type="match status" value="1"/>
</dbReference>
<organism evidence="6">
    <name type="scientific">Desulfofervidus auxilii</name>
    <dbReference type="NCBI Taxonomy" id="1621989"/>
    <lineage>
        <taxon>Bacteria</taxon>
        <taxon>Pseudomonadati</taxon>
        <taxon>Thermodesulfobacteriota</taxon>
        <taxon>Candidatus Desulfofervidia</taxon>
        <taxon>Candidatus Desulfofervidales</taxon>
        <taxon>Candidatus Desulfofervidaceae</taxon>
        <taxon>Candidatus Desulfofervidus</taxon>
    </lineage>
</organism>
<dbReference type="PRINTS" id="PR00411">
    <property type="entry name" value="PNDRDTASEI"/>
</dbReference>
<proteinExistence type="inferred from homology"/>
<dbReference type="GO" id="GO:0000271">
    <property type="term" value="P:polysaccharide biosynthetic process"/>
    <property type="evidence" value="ECO:0007669"/>
    <property type="project" value="InterPro"/>
</dbReference>
<dbReference type="InterPro" id="IPR028359">
    <property type="entry name" value="UDP_ManNAc/GlcNAc_DH"/>
</dbReference>
<dbReference type="GO" id="GO:0016616">
    <property type="term" value="F:oxidoreductase activity, acting on the CH-OH group of donors, NAD or NADP as acceptor"/>
    <property type="evidence" value="ECO:0007669"/>
    <property type="project" value="InterPro"/>
</dbReference>
<evidence type="ECO:0000259" key="5">
    <source>
        <dbReference type="Pfam" id="PF03721"/>
    </source>
</evidence>
<comment type="similarity">
    <text evidence="1 3">Belongs to the UDP-glucose/GDP-mannose dehydrogenase family.</text>
</comment>